<dbReference type="EMBL" id="JACBYR010000001">
    <property type="protein sequence ID" value="NYE82335.1"/>
    <property type="molecule type" value="Genomic_DNA"/>
</dbReference>
<dbReference type="AlphaFoldDB" id="A0A7Y9LMJ9"/>
<dbReference type="Proteomes" id="UP000542125">
    <property type="component" value="Unassembled WGS sequence"/>
</dbReference>
<organism evidence="3 4">
    <name type="scientific">Pigmentiphaga litoralis</name>
    <dbReference type="NCBI Taxonomy" id="516702"/>
    <lineage>
        <taxon>Bacteria</taxon>
        <taxon>Pseudomonadati</taxon>
        <taxon>Pseudomonadota</taxon>
        <taxon>Betaproteobacteria</taxon>
        <taxon>Burkholderiales</taxon>
        <taxon>Alcaligenaceae</taxon>
        <taxon>Pigmentiphaga</taxon>
    </lineage>
</organism>
<dbReference type="InterPro" id="IPR005064">
    <property type="entry name" value="BUG"/>
</dbReference>
<evidence type="ECO:0000256" key="1">
    <source>
        <dbReference type="ARBA" id="ARBA00006987"/>
    </source>
</evidence>
<dbReference type="RefSeq" id="WP_257022156.1">
    <property type="nucleotide sequence ID" value="NZ_JACBYR010000001.1"/>
</dbReference>
<feature type="chain" id="PRO_5030982515" evidence="2">
    <location>
        <begin position="29"/>
        <end position="332"/>
    </location>
</feature>
<evidence type="ECO:0000313" key="3">
    <source>
        <dbReference type="EMBL" id="NYE82335.1"/>
    </source>
</evidence>
<keyword evidence="2" id="KW-0732">Signal</keyword>
<dbReference type="PANTHER" id="PTHR42928">
    <property type="entry name" value="TRICARBOXYLATE-BINDING PROTEIN"/>
    <property type="match status" value="1"/>
</dbReference>
<reference evidence="3 4" key="1">
    <citation type="submission" date="2020-07" db="EMBL/GenBank/DDBJ databases">
        <title>Genomic Encyclopedia of Type Strains, Phase IV (KMG-V): Genome sequencing to study the core and pangenomes of soil and plant-associated prokaryotes.</title>
        <authorList>
            <person name="Whitman W."/>
        </authorList>
    </citation>
    <scope>NUCLEOTIDE SEQUENCE [LARGE SCALE GENOMIC DNA]</scope>
    <source>
        <strain evidence="3 4">SAS40</strain>
    </source>
</reference>
<dbReference type="Gene3D" id="3.40.190.150">
    <property type="entry name" value="Bordetella uptake gene, domain 1"/>
    <property type="match status" value="1"/>
</dbReference>
<dbReference type="SUPFAM" id="SSF53850">
    <property type="entry name" value="Periplasmic binding protein-like II"/>
    <property type="match status" value="1"/>
</dbReference>
<dbReference type="PANTHER" id="PTHR42928:SF5">
    <property type="entry name" value="BLR1237 PROTEIN"/>
    <property type="match status" value="1"/>
</dbReference>
<dbReference type="CDD" id="cd13578">
    <property type="entry name" value="PBP2_Bug27"/>
    <property type="match status" value="1"/>
</dbReference>
<comment type="similarity">
    <text evidence="1">Belongs to the UPF0065 (bug) family.</text>
</comment>
<feature type="signal peptide" evidence="2">
    <location>
        <begin position="1"/>
        <end position="28"/>
    </location>
</feature>
<accession>A0A7Y9LMJ9</accession>
<evidence type="ECO:0000256" key="2">
    <source>
        <dbReference type="SAM" id="SignalP"/>
    </source>
</evidence>
<dbReference type="InterPro" id="IPR042100">
    <property type="entry name" value="Bug_dom1"/>
</dbReference>
<evidence type="ECO:0000313" key="4">
    <source>
        <dbReference type="Proteomes" id="UP000542125"/>
    </source>
</evidence>
<dbReference type="Pfam" id="PF03401">
    <property type="entry name" value="TctC"/>
    <property type="match status" value="1"/>
</dbReference>
<comment type="caution">
    <text evidence="3">The sequence shown here is derived from an EMBL/GenBank/DDBJ whole genome shotgun (WGS) entry which is preliminary data.</text>
</comment>
<keyword evidence="3" id="KW-0675">Receptor</keyword>
<proteinExistence type="inferred from homology"/>
<keyword evidence="4" id="KW-1185">Reference proteome</keyword>
<name>A0A7Y9LMJ9_9BURK</name>
<sequence length="332" mass="34570">MNTNGLGKFTGAAWVIGGLMAVSGPAMAQSVPDGKPFPSQAIRIIVPFTPGAINDTLARRIGQKLSENIKQPVVVENRPGGGATIGTDYVAKAPADGYTLLQVSSAHAVNPSLVRLPYDSTKSFDFITLAASAPLILLANASVPAKTLPELVALAKAKPGTLSYSSTGNGASAHLMGELLKSMAGIDVLHVPYKGAAQAMTDMVSGQVQFTFTSYTAAVSYIKSGRARPLAVTGTQRIAALPDVPTVAEAGYPGYDATAWWGYAAPAGTPPATLDTLNRELVKVLRDPALKAGFAEEGVQIVDSTPQEMSAYLQKEMALWGKVVKDGNIKAD</sequence>
<dbReference type="PIRSF" id="PIRSF017082">
    <property type="entry name" value="YflP"/>
    <property type="match status" value="1"/>
</dbReference>
<gene>
    <name evidence="3" type="ORF">FHW18_001606</name>
</gene>
<protein>
    <submittedName>
        <fullName evidence="3">Tripartite-type tricarboxylate transporter receptor subunit TctC</fullName>
    </submittedName>
</protein>
<dbReference type="Gene3D" id="3.40.190.10">
    <property type="entry name" value="Periplasmic binding protein-like II"/>
    <property type="match status" value="1"/>
</dbReference>